<evidence type="ECO:0000256" key="3">
    <source>
        <dbReference type="ARBA" id="ARBA00022777"/>
    </source>
</evidence>
<feature type="region of interest" description="Disordered" evidence="6">
    <location>
        <begin position="284"/>
        <end position="326"/>
    </location>
</feature>
<keyword evidence="7" id="KW-0812">Transmembrane</keyword>
<evidence type="ECO:0000256" key="2">
    <source>
        <dbReference type="ARBA" id="ARBA00022741"/>
    </source>
</evidence>
<reference evidence="10" key="1">
    <citation type="submission" date="2018-09" db="EMBL/GenBank/DDBJ databases">
        <authorList>
            <person name="Livingstone P.G."/>
            <person name="Whitworth D.E."/>
        </authorList>
    </citation>
    <scope>NUCLEOTIDE SEQUENCE [LARGE SCALE GENOMIC DNA]</scope>
    <source>
        <strain evidence="10">CA054A</strain>
    </source>
</reference>
<dbReference type="PROSITE" id="PS00108">
    <property type="entry name" value="PROTEIN_KINASE_ST"/>
    <property type="match status" value="1"/>
</dbReference>
<dbReference type="EMBL" id="RAVZ01000162">
    <property type="protein sequence ID" value="RKG84183.1"/>
    <property type="molecule type" value="Genomic_DNA"/>
</dbReference>
<dbReference type="GO" id="GO:0005524">
    <property type="term" value="F:ATP binding"/>
    <property type="evidence" value="ECO:0007669"/>
    <property type="project" value="UniProtKB-UniRule"/>
</dbReference>
<feature type="compositionally biased region" description="Basic and acidic residues" evidence="6">
    <location>
        <begin position="1"/>
        <end position="18"/>
    </location>
</feature>
<dbReference type="CDD" id="cd14014">
    <property type="entry name" value="STKc_PknB_like"/>
    <property type="match status" value="1"/>
</dbReference>
<dbReference type="Gene3D" id="1.10.510.10">
    <property type="entry name" value="Transferase(Phosphotransferase) domain 1"/>
    <property type="match status" value="1"/>
</dbReference>
<dbReference type="InterPro" id="IPR000719">
    <property type="entry name" value="Prot_kinase_dom"/>
</dbReference>
<proteinExistence type="predicted"/>
<dbReference type="Pfam" id="PF00069">
    <property type="entry name" value="Pkinase"/>
    <property type="match status" value="1"/>
</dbReference>
<comment type="caution">
    <text evidence="9">The sequence shown here is derived from an EMBL/GenBank/DDBJ whole genome shotgun (WGS) entry which is preliminary data.</text>
</comment>
<dbReference type="PROSITE" id="PS50011">
    <property type="entry name" value="PROTEIN_KINASE_DOM"/>
    <property type="match status" value="1"/>
</dbReference>
<evidence type="ECO:0000256" key="4">
    <source>
        <dbReference type="ARBA" id="ARBA00022840"/>
    </source>
</evidence>
<dbReference type="PANTHER" id="PTHR43289:SF34">
    <property type="entry name" value="SERINE_THREONINE-PROTEIN KINASE YBDM-RELATED"/>
    <property type="match status" value="1"/>
</dbReference>
<evidence type="ECO:0000256" key="7">
    <source>
        <dbReference type="SAM" id="Phobius"/>
    </source>
</evidence>
<accession>A0A3A8J3R7</accession>
<evidence type="ECO:0000313" key="9">
    <source>
        <dbReference type="EMBL" id="RKG84183.1"/>
    </source>
</evidence>
<feature type="transmembrane region" description="Helical" evidence="7">
    <location>
        <begin position="364"/>
        <end position="383"/>
    </location>
</feature>
<feature type="non-terminal residue" evidence="9">
    <location>
        <position position="431"/>
    </location>
</feature>
<dbReference type="AlphaFoldDB" id="A0A3A8J3R7"/>
<keyword evidence="7" id="KW-0472">Membrane</keyword>
<dbReference type="PANTHER" id="PTHR43289">
    <property type="entry name" value="MITOGEN-ACTIVATED PROTEIN KINASE KINASE KINASE 20-RELATED"/>
    <property type="match status" value="1"/>
</dbReference>
<feature type="binding site" evidence="5">
    <location>
        <position position="66"/>
    </location>
    <ligand>
        <name>ATP</name>
        <dbReference type="ChEBI" id="CHEBI:30616"/>
    </ligand>
</feature>
<evidence type="ECO:0000256" key="5">
    <source>
        <dbReference type="PROSITE-ProRule" id="PRU10141"/>
    </source>
</evidence>
<dbReference type="Proteomes" id="UP000268094">
    <property type="component" value="Unassembled WGS sequence"/>
</dbReference>
<evidence type="ECO:0000256" key="6">
    <source>
        <dbReference type="SAM" id="MobiDB-lite"/>
    </source>
</evidence>
<gene>
    <name evidence="9" type="ORF">D7V88_22490</name>
</gene>
<keyword evidence="3 9" id="KW-0418">Kinase</keyword>
<evidence type="ECO:0000256" key="1">
    <source>
        <dbReference type="ARBA" id="ARBA00022679"/>
    </source>
</evidence>
<feature type="region of interest" description="Disordered" evidence="6">
    <location>
        <begin position="1"/>
        <end position="26"/>
    </location>
</feature>
<sequence length="431" mass="46177">MKTRRVPDTGPHRTRTEPELPTPLAEDPLVSTQMGEFVIEERIGAGGMGVVYRAVHPLIGKQAAVKVLRAELMSPEQEQRLLVEARTVNAIRHPGILDIFNFGRLADGRPYIVMELLRGQPLSDVMRAQGRLDVGTTVWMLDQMASALGAAHRAGVVHRDLKPANVFVVEVPDAAPTLKLVDFGIAKVLQSREGLTLADGAVLGTPDFMAPEQIRGGVIGPATDLYALGVLAFQMLTGEKPFQGENVQVMFAHVEQPAPRPSSKVKGLPPQLDALVLQLMEKDPARRPASAEAVREQLRGLSRTTPTSTRPEVEASTSPSSPRPGRLAALMATRPEVEAPTSPSSPLPWRLAALLMERRRRAPLVAAGVAALVLLVTGLWALTRVPEAPPELSQRLPMPPAPFVVAAPASAPNPVKSPEVEVPTAPVAAPP</sequence>
<organism evidence="9 10">
    <name type="scientific">Corallococcus terminator</name>
    <dbReference type="NCBI Taxonomy" id="2316733"/>
    <lineage>
        <taxon>Bacteria</taxon>
        <taxon>Pseudomonadati</taxon>
        <taxon>Myxococcota</taxon>
        <taxon>Myxococcia</taxon>
        <taxon>Myxococcales</taxon>
        <taxon>Cystobacterineae</taxon>
        <taxon>Myxococcaceae</taxon>
        <taxon>Corallococcus</taxon>
    </lineage>
</organism>
<feature type="compositionally biased region" description="Polar residues" evidence="6">
    <location>
        <begin position="302"/>
        <end position="320"/>
    </location>
</feature>
<feature type="region of interest" description="Disordered" evidence="6">
    <location>
        <begin position="412"/>
        <end position="431"/>
    </location>
</feature>
<keyword evidence="7" id="KW-1133">Transmembrane helix</keyword>
<keyword evidence="9" id="KW-0723">Serine/threonine-protein kinase</keyword>
<name>A0A3A8J3R7_9BACT</name>
<keyword evidence="2 5" id="KW-0547">Nucleotide-binding</keyword>
<keyword evidence="10" id="KW-1185">Reference proteome</keyword>
<dbReference type="RefSeq" id="WP_147448815.1">
    <property type="nucleotide sequence ID" value="NZ_RAVZ01000162.1"/>
</dbReference>
<protein>
    <submittedName>
        <fullName evidence="9">Serine/threonine protein kinase</fullName>
    </submittedName>
</protein>
<dbReference type="PROSITE" id="PS00107">
    <property type="entry name" value="PROTEIN_KINASE_ATP"/>
    <property type="match status" value="1"/>
</dbReference>
<dbReference type="GO" id="GO:0004674">
    <property type="term" value="F:protein serine/threonine kinase activity"/>
    <property type="evidence" value="ECO:0007669"/>
    <property type="project" value="UniProtKB-KW"/>
</dbReference>
<feature type="domain" description="Protein kinase" evidence="8">
    <location>
        <begin position="37"/>
        <end position="299"/>
    </location>
</feature>
<dbReference type="InterPro" id="IPR011009">
    <property type="entry name" value="Kinase-like_dom_sf"/>
</dbReference>
<dbReference type="Gene3D" id="3.30.200.20">
    <property type="entry name" value="Phosphorylase Kinase, domain 1"/>
    <property type="match status" value="1"/>
</dbReference>
<dbReference type="InterPro" id="IPR008271">
    <property type="entry name" value="Ser/Thr_kinase_AS"/>
</dbReference>
<evidence type="ECO:0000313" key="10">
    <source>
        <dbReference type="Proteomes" id="UP000268094"/>
    </source>
</evidence>
<dbReference type="OrthoDB" id="9779541at2"/>
<keyword evidence="1" id="KW-0808">Transferase</keyword>
<dbReference type="InterPro" id="IPR017441">
    <property type="entry name" value="Protein_kinase_ATP_BS"/>
</dbReference>
<evidence type="ECO:0000259" key="8">
    <source>
        <dbReference type="PROSITE" id="PS50011"/>
    </source>
</evidence>
<dbReference type="SMART" id="SM00220">
    <property type="entry name" value="S_TKc"/>
    <property type="match status" value="1"/>
</dbReference>
<keyword evidence="4 5" id="KW-0067">ATP-binding</keyword>
<dbReference type="SUPFAM" id="SSF56112">
    <property type="entry name" value="Protein kinase-like (PK-like)"/>
    <property type="match status" value="1"/>
</dbReference>